<evidence type="ECO:0000259" key="1">
    <source>
        <dbReference type="Pfam" id="PF05699"/>
    </source>
</evidence>
<accession>A0A9P0D9Y6</accession>
<evidence type="ECO:0000313" key="3">
    <source>
        <dbReference type="Proteomes" id="UP001153636"/>
    </source>
</evidence>
<dbReference type="PANTHER" id="PTHR46289">
    <property type="entry name" value="52 KDA REPRESSOR OF THE INHIBITOR OF THE PROTEIN KINASE-LIKE PROTEIN-RELATED"/>
    <property type="match status" value="1"/>
</dbReference>
<dbReference type="EMBL" id="OV651820">
    <property type="protein sequence ID" value="CAH1114569.1"/>
    <property type="molecule type" value="Genomic_DNA"/>
</dbReference>
<dbReference type="SUPFAM" id="SSF53098">
    <property type="entry name" value="Ribonuclease H-like"/>
    <property type="match status" value="1"/>
</dbReference>
<name>A0A9P0D9Y6_9CUCU</name>
<dbReference type="AlphaFoldDB" id="A0A9P0D9Y6"/>
<dbReference type="InterPro" id="IPR052958">
    <property type="entry name" value="IFN-induced_PKR_regulator"/>
</dbReference>
<proteinExistence type="predicted"/>
<sequence>MKTEKQVVENRAKIKPIIEAVLVCGREEMSLRGHQDYGELKIDDSSVKEGKFRAILKYRAKGDAELRETLEQSSFMYLLMGEKTVTDCDVYDELLDLYMPDVPKVILKTEIKLWHNYLNNHPDIKSKRQALAHLELCNQQAYPNVYKLLLIFCAIPVSTATPERTFSTLKIIRTYL</sequence>
<dbReference type="InterPro" id="IPR012337">
    <property type="entry name" value="RNaseH-like_sf"/>
</dbReference>
<protein>
    <recommendedName>
        <fullName evidence="1">HAT C-terminal dimerisation domain-containing protein</fullName>
    </recommendedName>
</protein>
<reference evidence="2" key="1">
    <citation type="submission" date="2022-01" db="EMBL/GenBank/DDBJ databases">
        <authorList>
            <person name="King R."/>
        </authorList>
    </citation>
    <scope>NUCLEOTIDE SEQUENCE</scope>
</reference>
<dbReference type="OrthoDB" id="6624580at2759"/>
<organism evidence="2 3">
    <name type="scientific">Psylliodes chrysocephalus</name>
    <dbReference type="NCBI Taxonomy" id="3402493"/>
    <lineage>
        <taxon>Eukaryota</taxon>
        <taxon>Metazoa</taxon>
        <taxon>Ecdysozoa</taxon>
        <taxon>Arthropoda</taxon>
        <taxon>Hexapoda</taxon>
        <taxon>Insecta</taxon>
        <taxon>Pterygota</taxon>
        <taxon>Neoptera</taxon>
        <taxon>Endopterygota</taxon>
        <taxon>Coleoptera</taxon>
        <taxon>Polyphaga</taxon>
        <taxon>Cucujiformia</taxon>
        <taxon>Chrysomeloidea</taxon>
        <taxon>Chrysomelidae</taxon>
        <taxon>Galerucinae</taxon>
        <taxon>Alticini</taxon>
        <taxon>Psylliodes</taxon>
    </lineage>
</organism>
<dbReference type="InterPro" id="IPR008906">
    <property type="entry name" value="HATC_C_dom"/>
</dbReference>
<dbReference type="Proteomes" id="UP001153636">
    <property type="component" value="Chromosome 8"/>
</dbReference>
<keyword evidence="3" id="KW-1185">Reference proteome</keyword>
<dbReference type="GO" id="GO:0046983">
    <property type="term" value="F:protein dimerization activity"/>
    <property type="evidence" value="ECO:0007669"/>
    <property type="project" value="InterPro"/>
</dbReference>
<evidence type="ECO:0000313" key="2">
    <source>
        <dbReference type="EMBL" id="CAH1114569.1"/>
    </source>
</evidence>
<feature type="domain" description="HAT C-terminal dimerisation" evidence="1">
    <location>
        <begin position="116"/>
        <end position="174"/>
    </location>
</feature>
<gene>
    <name evidence="2" type="ORF">PSYICH_LOCUS14836</name>
</gene>
<dbReference type="Pfam" id="PF05699">
    <property type="entry name" value="Dimer_Tnp_hAT"/>
    <property type="match status" value="1"/>
</dbReference>
<dbReference type="PANTHER" id="PTHR46289:SF14">
    <property type="entry name" value="DUF4371 DOMAIN-CONTAINING PROTEIN"/>
    <property type="match status" value="1"/>
</dbReference>